<evidence type="ECO:0000256" key="4">
    <source>
        <dbReference type="ARBA" id="ARBA00023054"/>
    </source>
</evidence>
<keyword evidence="9" id="KW-1185">Reference proteome</keyword>
<organism evidence="8 9">
    <name type="scientific">Sphingomonas changnyeongensis</name>
    <dbReference type="NCBI Taxonomy" id="2698679"/>
    <lineage>
        <taxon>Bacteria</taxon>
        <taxon>Pseudomonadati</taxon>
        <taxon>Pseudomonadota</taxon>
        <taxon>Alphaproteobacteria</taxon>
        <taxon>Sphingomonadales</taxon>
        <taxon>Sphingomonadaceae</taxon>
        <taxon>Sphingomonas</taxon>
    </lineage>
</organism>
<dbReference type="PANTHER" id="PTHR30563:SF0">
    <property type="entry name" value="DNA RECOMBINATION PROTEIN RMUC"/>
    <property type="match status" value="1"/>
</dbReference>
<comment type="function">
    <text evidence="1">Involved in DNA recombination.</text>
</comment>
<gene>
    <name evidence="8" type="primary">rmuC</name>
    <name evidence="8" type="ORF">GVO57_14210</name>
</gene>
<protein>
    <recommendedName>
        <fullName evidence="3">DNA recombination protein RmuC homolog</fullName>
    </recommendedName>
</protein>
<evidence type="ECO:0000256" key="7">
    <source>
        <dbReference type="SAM" id="MobiDB-lite"/>
    </source>
</evidence>
<evidence type="ECO:0000256" key="3">
    <source>
        <dbReference type="ARBA" id="ARBA00021840"/>
    </source>
</evidence>
<evidence type="ECO:0000313" key="8">
    <source>
        <dbReference type="EMBL" id="QHL92041.1"/>
    </source>
</evidence>
<evidence type="ECO:0000256" key="1">
    <source>
        <dbReference type="ARBA" id="ARBA00003416"/>
    </source>
</evidence>
<dbReference type="KEGG" id="schy:GVO57_14210"/>
<name>A0A7Z2S964_9SPHN</name>
<evidence type="ECO:0000256" key="6">
    <source>
        <dbReference type="SAM" id="Coils"/>
    </source>
</evidence>
<dbReference type="EMBL" id="CP047896">
    <property type="protein sequence ID" value="QHL92041.1"/>
    <property type="molecule type" value="Genomic_DNA"/>
</dbReference>
<dbReference type="PANTHER" id="PTHR30563">
    <property type="entry name" value="DNA RECOMBINATION PROTEIN RMUC"/>
    <property type="match status" value="1"/>
</dbReference>
<comment type="similarity">
    <text evidence="2">Belongs to the RmuC family.</text>
</comment>
<geneLocation type="plasmid" evidence="9">
    <name>pc33</name>
</geneLocation>
<keyword evidence="8" id="KW-0614">Plasmid</keyword>
<keyword evidence="5" id="KW-0233">DNA recombination</keyword>
<proteinExistence type="inferred from homology"/>
<dbReference type="GO" id="GO:0006310">
    <property type="term" value="P:DNA recombination"/>
    <property type="evidence" value="ECO:0007669"/>
    <property type="project" value="UniProtKB-KW"/>
</dbReference>
<feature type="compositionally biased region" description="Acidic residues" evidence="7">
    <location>
        <begin position="537"/>
        <end position="548"/>
    </location>
</feature>
<evidence type="ECO:0000313" key="9">
    <source>
        <dbReference type="Proteomes" id="UP000464468"/>
    </source>
</evidence>
<reference evidence="8 9" key="1">
    <citation type="submission" date="2020-01" db="EMBL/GenBank/DDBJ databases">
        <title>Sphingomonas sp. C33 whole genome sequece.</title>
        <authorList>
            <person name="Park C."/>
        </authorList>
    </citation>
    <scope>NUCLEOTIDE SEQUENCE [LARGE SCALE GENOMIC DNA]</scope>
    <source>
        <strain evidence="8 9">C33</strain>
        <plasmid evidence="9">pc33</plasmid>
    </source>
</reference>
<evidence type="ECO:0000256" key="2">
    <source>
        <dbReference type="ARBA" id="ARBA00009840"/>
    </source>
</evidence>
<feature type="region of interest" description="Disordered" evidence="7">
    <location>
        <begin position="528"/>
        <end position="548"/>
    </location>
</feature>
<dbReference type="InterPro" id="IPR003798">
    <property type="entry name" value="DNA_recombination_RmuC"/>
</dbReference>
<dbReference type="Pfam" id="PF02646">
    <property type="entry name" value="RmuC"/>
    <property type="match status" value="1"/>
</dbReference>
<accession>A0A7Z2S964</accession>
<feature type="coiled-coil region" evidence="6">
    <location>
        <begin position="128"/>
        <end position="158"/>
    </location>
</feature>
<evidence type="ECO:0000256" key="5">
    <source>
        <dbReference type="ARBA" id="ARBA00023172"/>
    </source>
</evidence>
<sequence length="548" mass="60873">MESLLYIAMALAVAVFALMLLVLQSARKPAALPDELISRLAVIEQVAKELPVAFREEARTGRDELRKMFSSQTESLEGRFAAVENRLSEFGKSQTEQLSLMRTEAADSRAKLEEAIRANAESFSTAQAERLRDTNDAVRNLSDQLLEAQKAAREEQRTALQVMSAAQTDRLRETNEAVTALSDRLIIAQRDSREEQRLALEGVTGKVAQLIEANDKRQEALRETVSKGLETLRADNADKLEKMRATVDEKLQGTLEKRLGESFQLVSDRLEQVHKGLGEMQNLATGVGDLKRVLSNVKSRGGWGEVQLGMLLEDMLTRDQFAANVRIRPESAEMVEFAVKLPGRAGGGDPLWLPIDAKFPHEDYDRLLVAQDGGNAEDVEKAGLALERAIRLQAKTICEKYVHPPYSTDFAIMYLPTEGLFAEVIRRPGLASDLQSKHRVMVQGPTTLAALLTSLQMGFRTLAIEKRSSEVWQVLGAAKAEFMKYGQVWEKLGKQLDTAKRTVDEAGKRTRAVERRLREVETLDTPESAGVLQIVTPDDDDVSSETAE</sequence>
<dbReference type="AlphaFoldDB" id="A0A7Z2S964"/>
<keyword evidence="4 6" id="KW-0175">Coiled coil</keyword>
<dbReference type="Proteomes" id="UP000464468">
    <property type="component" value="Plasmid pC33"/>
</dbReference>